<dbReference type="PANTHER" id="PTHR34512">
    <property type="entry name" value="CELL SURFACE PROTEIN"/>
    <property type="match status" value="1"/>
</dbReference>
<proteinExistence type="predicted"/>
<dbReference type="EMBL" id="FOFD01000004">
    <property type="protein sequence ID" value="SER14116.1"/>
    <property type="molecule type" value="Genomic_DNA"/>
</dbReference>
<dbReference type="Gene3D" id="2.130.10.10">
    <property type="entry name" value="YVTN repeat-like/Quinoprotein amine dehydrogenase"/>
    <property type="match status" value="2"/>
</dbReference>
<dbReference type="RefSeq" id="WP_090618641.1">
    <property type="nucleotide sequence ID" value="NZ_FOFD01000004.1"/>
</dbReference>
<protein>
    <submittedName>
        <fullName evidence="2">Outer membrane protein assembly factor BamB, contains PQQ-like beta-propeller repeat</fullName>
    </submittedName>
</protein>
<accession>A0A1H9LRR6</accession>
<feature type="domain" description="Pyrrolo-quinoline quinone repeat" evidence="1">
    <location>
        <begin position="60"/>
        <end position="186"/>
    </location>
</feature>
<dbReference type="SUPFAM" id="SSF50998">
    <property type="entry name" value="Quinoprotein alcohol dehydrogenase-like"/>
    <property type="match status" value="2"/>
</dbReference>
<name>A0A1H9LRR6_9EURY</name>
<feature type="domain" description="Pyrrolo-quinoline quinone repeat" evidence="1">
    <location>
        <begin position="191"/>
        <end position="333"/>
    </location>
</feature>
<dbReference type="SMART" id="SM00564">
    <property type="entry name" value="PQQ"/>
    <property type="match status" value="6"/>
</dbReference>
<dbReference type="InterPro" id="IPR002372">
    <property type="entry name" value="PQQ_rpt_dom"/>
</dbReference>
<organism evidence="2 3">
    <name type="scientific">Natrinema salaciae</name>
    <dbReference type="NCBI Taxonomy" id="1186196"/>
    <lineage>
        <taxon>Archaea</taxon>
        <taxon>Methanobacteriati</taxon>
        <taxon>Methanobacteriota</taxon>
        <taxon>Stenosarchaea group</taxon>
        <taxon>Halobacteria</taxon>
        <taxon>Halobacteriales</taxon>
        <taxon>Natrialbaceae</taxon>
        <taxon>Natrinema</taxon>
    </lineage>
</organism>
<gene>
    <name evidence="2" type="ORF">SAMN04489841_3061</name>
</gene>
<dbReference type="STRING" id="1186196.SAMN04489841_3061"/>
<evidence type="ECO:0000313" key="3">
    <source>
        <dbReference type="Proteomes" id="UP000199114"/>
    </source>
</evidence>
<keyword evidence="3" id="KW-1185">Reference proteome</keyword>
<dbReference type="AlphaFoldDB" id="A0A1H9LRR6"/>
<dbReference type="PROSITE" id="PS51318">
    <property type="entry name" value="TAT"/>
    <property type="match status" value="1"/>
</dbReference>
<reference evidence="3" key="1">
    <citation type="submission" date="2016-10" db="EMBL/GenBank/DDBJ databases">
        <authorList>
            <person name="Varghese N."/>
            <person name="Submissions S."/>
        </authorList>
    </citation>
    <scope>NUCLEOTIDE SEQUENCE [LARGE SCALE GENOMIC DNA]</scope>
    <source>
        <strain evidence="3">DSM 25055</strain>
    </source>
</reference>
<dbReference type="InterPro" id="IPR018391">
    <property type="entry name" value="PQQ_b-propeller_rpt"/>
</dbReference>
<evidence type="ECO:0000259" key="1">
    <source>
        <dbReference type="Pfam" id="PF13360"/>
    </source>
</evidence>
<evidence type="ECO:0000313" key="2">
    <source>
        <dbReference type="EMBL" id="SER14116.1"/>
    </source>
</evidence>
<dbReference type="Pfam" id="PF13360">
    <property type="entry name" value="PQQ_2"/>
    <property type="match status" value="2"/>
</dbReference>
<sequence>MPSRRRLLAGCGLTLASLFTGRTVLADRSPTSGVEWPMSRYDAAGTGYNPDASGPSDDVRLAWNSPLDSVSGFEVNSPVLVDDTLYTVGDEFAAFDVESGDRRFSHETAHGAGLARAPSTIYRTDTVAVTAEDGLTGLNAGGGVELFGRRFGDERWHEPATESATDLLDPTEVPPPVAADGTVYAVVPGANELVALESDNGRERWRLDFDREDDSGVPHRPAVRDGTVFVTGWPNEVAAYDAATGRRRWRRVVDEADVNRPPTATQDGVVVPTRGGVRVLEADDGNRRWKRDLGGNATEGAAAVADGTVFVADNGSDGELHALDLETGETEWSIPYGYEATPVVADGVVYVTSGGYELVGFDAESGEKRFAYGATWAMSLPAVGDGVLYVVDGDRVLAIAEET</sequence>
<dbReference type="InterPro" id="IPR015943">
    <property type="entry name" value="WD40/YVTN_repeat-like_dom_sf"/>
</dbReference>
<dbReference type="OrthoDB" id="169171at2157"/>
<dbReference type="Proteomes" id="UP000199114">
    <property type="component" value="Unassembled WGS sequence"/>
</dbReference>
<dbReference type="PANTHER" id="PTHR34512:SF30">
    <property type="entry name" value="OUTER MEMBRANE PROTEIN ASSEMBLY FACTOR BAMB"/>
    <property type="match status" value="1"/>
</dbReference>
<dbReference type="InterPro" id="IPR011047">
    <property type="entry name" value="Quinoprotein_ADH-like_sf"/>
</dbReference>
<dbReference type="InterPro" id="IPR006311">
    <property type="entry name" value="TAT_signal"/>
</dbReference>